<dbReference type="GO" id="GO:0006355">
    <property type="term" value="P:regulation of DNA-templated transcription"/>
    <property type="evidence" value="ECO:0007669"/>
    <property type="project" value="InterPro"/>
</dbReference>
<gene>
    <name evidence="2" type="ORF">N865_03305</name>
</gene>
<evidence type="ECO:0000259" key="1">
    <source>
        <dbReference type="SMART" id="SM00421"/>
    </source>
</evidence>
<dbReference type="PATRIC" id="fig|1386089.3.peg.933"/>
<protein>
    <submittedName>
        <fullName evidence="2">Regulatory protein</fullName>
    </submittedName>
</protein>
<dbReference type="OrthoDB" id="3369460at2"/>
<dbReference type="eggNOG" id="COG1378">
    <property type="taxonomic scope" value="Bacteria"/>
</dbReference>
<dbReference type="PANTHER" id="PTHR34293:SF1">
    <property type="entry name" value="HTH-TYPE TRANSCRIPTIONAL REGULATOR TRMBL2"/>
    <property type="match status" value="1"/>
</dbReference>
<dbReference type="InterPro" id="IPR051797">
    <property type="entry name" value="TrmB-like"/>
</dbReference>
<sequence length="328" mass="35271">MLAAIGLDDVEERVYRLLVTLGAVEADDLARRLGTTGTTVELTLRALEQRGLIARAASHSGGRWVAAPPGVALRALVNHQRHELEQAEVAVARLTAAYRADATAAELHDLVEVIVGAEAVSQRFLQIQLGAVREVAALVTRTPIAVSGGDNEAEETAAARGVEYRIVLERDALDGPDMLHALTEGMSRDEKVRVADRVPTKLILADRESALVPLLADGSEPAALLVRASGLVEPLVALFESAWESASPLRIVPEEGVLVEEQLGPDEIDVRILSLLLAGLTDSSIAKSLDLGLRTVQRRVRGLMDLAGVTTRMQLGWHARDRGWLTRS</sequence>
<dbReference type="Gene3D" id="1.10.10.10">
    <property type="entry name" value="Winged helix-like DNA-binding domain superfamily/Winged helix DNA-binding domain"/>
    <property type="match status" value="2"/>
</dbReference>
<dbReference type="InterPro" id="IPR002831">
    <property type="entry name" value="Tscrpt_reg_TrmB_N"/>
</dbReference>
<dbReference type="SMART" id="SM00421">
    <property type="entry name" value="HTH_LUXR"/>
    <property type="match status" value="1"/>
</dbReference>
<reference evidence="2 3" key="1">
    <citation type="submission" date="2013-08" db="EMBL/GenBank/DDBJ databases">
        <title>Intrasporangium oryzae NRRL B-24470.</title>
        <authorList>
            <person name="Liu H."/>
            <person name="Wang G."/>
        </authorList>
    </citation>
    <scope>NUCLEOTIDE SEQUENCE [LARGE SCALE GENOMIC DNA]</scope>
    <source>
        <strain evidence="2 3">NRRL B-24470</strain>
    </source>
</reference>
<keyword evidence="3" id="KW-1185">Reference proteome</keyword>
<dbReference type="InterPro" id="IPR016032">
    <property type="entry name" value="Sig_transdc_resp-reg_C-effctor"/>
</dbReference>
<dbReference type="SUPFAM" id="SSF46785">
    <property type="entry name" value="Winged helix' DNA-binding domain"/>
    <property type="match status" value="1"/>
</dbReference>
<dbReference type="SUPFAM" id="SSF46894">
    <property type="entry name" value="C-terminal effector domain of the bipartite response regulators"/>
    <property type="match status" value="1"/>
</dbReference>
<dbReference type="InterPro" id="IPR000792">
    <property type="entry name" value="Tscrpt_reg_LuxR_C"/>
</dbReference>
<dbReference type="EMBL" id="AWSA01000007">
    <property type="protein sequence ID" value="EWT02827.1"/>
    <property type="molecule type" value="Genomic_DNA"/>
</dbReference>
<name>W9GC72_9MICO</name>
<dbReference type="Pfam" id="PF01978">
    <property type="entry name" value="TrmB"/>
    <property type="match status" value="1"/>
</dbReference>
<dbReference type="STRING" id="1386089.N865_03305"/>
<dbReference type="AlphaFoldDB" id="W9GC72"/>
<dbReference type="InterPro" id="IPR036388">
    <property type="entry name" value="WH-like_DNA-bd_sf"/>
</dbReference>
<dbReference type="PANTHER" id="PTHR34293">
    <property type="entry name" value="HTH-TYPE TRANSCRIPTIONAL REGULATOR TRMBL2"/>
    <property type="match status" value="1"/>
</dbReference>
<organism evidence="2 3">
    <name type="scientific">Intrasporangium oryzae NRRL B-24470</name>
    <dbReference type="NCBI Taxonomy" id="1386089"/>
    <lineage>
        <taxon>Bacteria</taxon>
        <taxon>Bacillati</taxon>
        <taxon>Actinomycetota</taxon>
        <taxon>Actinomycetes</taxon>
        <taxon>Micrococcales</taxon>
        <taxon>Intrasporangiaceae</taxon>
        <taxon>Intrasporangium</taxon>
    </lineage>
</organism>
<accession>W9GC72</accession>
<proteinExistence type="predicted"/>
<dbReference type="InterPro" id="IPR036390">
    <property type="entry name" value="WH_DNA-bd_sf"/>
</dbReference>
<feature type="domain" description="HTH luxR-type" evidence="1">
    <location>
        <begin position="262"/>
        <end position="319"/>
    </location>
</feature>
<comment type="caution">
    <text evidence="2">The sequence shown here is derived from an EMBL/GenBank/DDBJ whole genome shotgun (WGS) entry which is preliminary data.</text>
</comment>
<dbReference type="GO" id="GO:0003677">
    <property type="term" value="F:DNA binding"/>
    <property type="evidence" value="ECO:0007669"/>
    <property type="project" value="InterPro"/>
</dbReference>
<evidence type="ECO:0000313" key="2">
    <source>
        <dbReference type="EMBL" id="EWT02827.1"/>
    </source>
</evidence>
<dbReference type="RefSeq" id="WP_034802170.1">
    <property type="nucleotide sequence ID" value="NZ_AWSA01000007.1"/>
</dbReference>
<evidence type="ECO:0000313" key="3">
    <source>
        <dbReference type="Proteomes" id="UP000019489"/>
    </source>
</evidence>
<dbReference type="Proteomes" id="UP000019489">
    <property type="component" value="Unassembled WGS sequence"/>
</dbReference>